<dbReference type="Gene3D" id="2.160.10.10">
    <property type="entry name" value="Hexapeptide repeat proteins"/>
    <property type="match status" value="1"/>
</dbReference>
<dbReference type="Pfam" id="PF00132">
    <property type="entry name" value="Hexapep"/>
    <property type="match status" value="1"/>
</dbReference>
<dbReference type="InterPro" id="IPR001451">
    <property type="entry name" value="Hexapep"/>
</dbReference>
<keyword evidence="2" id="KW-0012">Acyltransferase</keyword>
<keyword evidence="1" id="KW-0472">Membrane</keyword>
<keyword evidence="2" id="KW-0808">Transferase</keyword>
<keyword evidence="3" id="KW-1185">Reference proteome</keyword>
<sequence>MDETTGRNSLIRRLAGQVYIDLWTVTVGVVVNGVLGSWLVPRPLRLLGYRALGARVRSGNIFPGLRVVGSMRNLEIGSRTFLNCECYLETVGRVTIGDGCQFGPQVMIVTSHHERLPDGTVSRVAEPKPVVVGDRVWVGARAQILPGVRIADDVVIAAGAVVSRDCEVAGVYAGVPARLVGAGGDIRAVEGA</sequence>
<comment type="caution">
    <text evidence="2">The sequence shown here is derived from an EMBL/GenBank/DDBJ whole genome shotgun (WGS) entry which is preliminary data.</text>
</comment>
<accession>A0ABW5FNT1</accession>
<dbReference type="GO" id="GO:0016746">
    <property type="term" value="F:acyltransferase activity"/>
    <property type="evidence" value="ECO:0007669"/>
    <property type="project" value="UniProtKB-KW"/>
</dbReference>
<dbReference type="InterPro" id="IPR011004">
    <property type="entry name" value="Trimer_LpxA-like_sf"/>
</dbReference>
<keyword evidence="1" id="KW-1133">Transmembrane helix</keyword>
<feature type="transmembrane region" description="Helical" evidence="1">
    <location>
        <begin position="20"/>
        <end position="40"/>
    </location>
</feature>
<reference evidence="3" key="1">
    <citation type="journal article" date="2019" name="Int. J. Syst. Evol. Microbiol.">
        <title>The Global Catalogue of Microorganisms (GCM) 10K type strain sequencing project: providing services to taxonomists for standard genome sequencing and annotation.</title>
        <authorList>
            <consortium name="The Broad Institute Genomics Platform"/>
            <consortium name="The Broad Institute Genome Sequencing Center for Infectious Disease"/>
            <person name="Wu L."/>
            <person name="Ma J."/>
        </authorList>
    </citation>
    <scope>NUCLEOTIDE SEQUENCE [LARGE SCALE GENOMIC DNA]</scope>
    <source>
        <strain evidence="3">CGMCC 4.7645</strain>
    </source>
</reference>
<evidence type="ECO:0000256" key="1">
    <source>
        <dbReference type="SAM" id="Phobius"/>
    </source>
</evidence>
<evidence type="ECO:0000313" key="2">
    <source>
        <dbReference type="EMBL" id="MFD2416685.1"/>
    </source>
</evidence>
<dbReference type="Proteomes" id="UP001597417">
    <property type="component" value="Unassembled WGS sequence"/>
</dbReference>
<dbReference type="InterPro" id="IPR051159">
    <property type="entry name" value="Hexapeptide_acetyltransf"/>
</dbReference>
<protein>
    <submittedName>
        <fullName evidence="2">Acyltransferase</fullName>
    </submittedName>
</protein>
<dbReference type="EMBL" id="JBHUKR010000006">
    <property type="protein sequence ID" value="MFD2416685.1"/>
    <property type="molecule type" value="Genomic_DNA"/>
</dbReference>
<dbReference type="PANTHER" id="PTHR23416">
    <property type="entry name" value="SIALIC ACID SYNTHASE-RELATED"/>
    <property type="match status" value="1"/>
</dbReference>
<dbReference type="RefSeq" id="WP_378263700.1">
    <property type="nucleotide sequence ID" value="NZ_JBHUKR010000006.1"/>
</dbReference>
<keyword evidence="1" id="KW-0812">Transmembrane</keyword>
<organism evidence="2 3">
    <name type="scientific">Amycolatopsis pigmentata</name>
    <dbReference type="NCBI Taxonomy" id="450801"/>
    <lineage>
        <taxon>Bacteria</taxon>
        <taxon>Bacillati</taxon>
        <taxon>Actinomycetota</taxon>
        <taxon>Actinomycetes</taxon>
        <taxon>Pseudonocardiales</taxon>
        <taxon>Pseudonocardiaceae</taxon>
        <taxon>Amycolatopsis</taxon>
    </lineage>
</organism>
<dbReference type="SUPFAM" id="SSF51161">
    <property type="entry name" value="Trimeric LpxA-like enzymes"/>
    <property type="match status" value="1"/>
</dbReference>
<name>A0ABW5FNT1_9PSEU</name>
<evidence type="ECO:0000313" key="3">
    <source>
        <dbReference type="Proteomes" id="UP001597417"/>
    </source>
</evidence>
<proteinExistence type="predicted"/>
<gene>
    <name evidence="2" type="ORF">ACFSXZ_10150</name>
</gene>